<organism evidence="1 2">
    <name type="scientific">Faecalibacter rhinopitheci</name>
    <dbReference type="NCBI Taxonomy" id="2779678"/>
    <lineage>
        <taxon>Bacteria</taxon>
        <taxon>Pseudomonadati</taxon>
        <taxon>Bacteroidota</taxon>
        <taxon>Flavobacteriia</taxon>
        <taxon>Flavobacteriales</taxon>
        <taxon>Weeksellaceae</taxon>
        <taxon>Faecalibacter</taxon>
    </lineage>
</organism>
<evidence type="ECO:0000313" key="1">
    <source>
        <dbReference type="EMBL" id="MBF0596367.1"/>
    </source>
</evidence>
<dbReference type="Proteomes" id="UP000608754">
    <property type="component" value="Unassembled WGS sequence"/>
</dbReference>
<gene>
    <name evidence="1" type="ORF">IM532_02630</name>
</gene>
<evidence type="ECO:0008006" key="3">
    <source>
        <dbReference type="Google" id="ProtNLM"/>
    </source>
</evidence>
<name>A0A8J7FRU0_9FLAO</name>
<comment type="caution">
    <text evidence="1">The sequence shown here is derived from an EMBL/GenBank/DDBJ whole genome shotgun (WGS) entry which is preliminary data.</text>
</comment>
<accession>A0A8J7FRU0</accession>
<reference evidence="1" key="1">
    <citation type="submission" date="2020-10" db="EMBL/GenBank/DDBJ databases">
        <authorList>
            <person name="Lu T."/>
            <person name="Wang Q."/>
            <person name="Han X."/>
        </authorList>
    </citation>
    <scope>NUCLEOTIDE SEQUENCE</scope>
    <source>
        <strain evidence="1">WQ 117</strain>
    </source>
</reference>
<protein>
    <recommendedName>
        <fullName evidence="3">WG repeat-containing protein</fullName>
    </recommendedName>
</protein>
<dbReference type="EMBL" id="JADGIK010000001">
    <property type="protein sequence ID" value="MBF0596367.1"/>
    <property type="molecule type" value="Genomic_DNA"/>
</dbReference>
<proteinExistence type="predicted"/>
<keyword evidence="2" id="KW-1185">Reference proteome</keyword>
<sequence>MKRLYFLSFIITYILQDKDASSWIPFLKKDNYYQYVDKNLHPKINETFYNASSFTSTGFAVVNDNNLRSALINSKGQYIIPYSEAEITLKTIDDLTLAMIKIEYEKNLPIWNWDWNIMGGKIKKTEEYVRVDLFCLETQQILSQEKIPTEEDENELYVRQIDKNHYFINNNLYKVDQKKFKKIDEKIVHLLDDKRYLKSTDENNFSLIDLKNKKLNLTNVTDSKIIRTNVNGKAFIMGSINNPYRSTYKTMLLEDSKNNSFYAFPNFEKKFPNNIQNASQEQIKFLNLVTLVYSVPDTDYFILGKIDYSNWQYYWMYLDKNGNILNHIDVKDTYITEVRGYILWPNASQIIAEKYVPENWQIKTIETIYKSKDLFKIILDQGEESRTQKTGVWNKEKSTWEIEPKFHQLELLNVNKQLYSIQKERDGELIIYSNEFKKQIGSNSYQTIYNDGSVSKKENNKTIYYKIDLSTGKEYRE</sequence>
<dbReference type="AlphaFoldDB" id="A0A8J7FRU0"/>
<dbReference type="RefSeq" id="WP_194181892.1">
    <property type="nucleotide sequence ID" value="NZ_JADGIK010000001.1"/>
</dbReference>
<evidence type="ECO:0000313" key="2">
    <source>
        <dbReference type="Proteomes" id="UP000608754"/>
    </source>
</evidence>